<dbReference type="AlphaFoldDB" id="A0ABD3WKX2"/>
<keyword evidence="9" id="KW-0969">Cilium</keyword>
<dbReference type="GO" id="GO:0030030">
    <property type="term" value="P:cell projection organization"/>
    <property type="evidence" value="ECO:0007669"/>
    <property type="project" value="UniProtKB-KW"/>
</dbReference>
<keyword evidence="10" id="KW-0472">Membrane</keyword>
<gene>
    <name evidence="14" type="ORF">ACJMK2_037597</name>
</gene>
<dbReference type="Gene3D" id="2.130.10.10">
    <property type="entry name" value="YVTN repeat-like/Quinoprotein amine dehydrogenase"/>
    <property type="match status" value="1"/>
</dbReference>
<evidence type="ECO:0000256" key="10">
    <source>
        <dbReference type="ARBA" id="ARBA00023136"/>
    </source>
</evidence>
<evidence type="ECO:0000313" key="14">
    <source>
        <dbReference type="EMBL" id="KAL3874609.1"/>
    </source>
</evidence>
<protein>
    <submittedName>
        <fullName evidence="14">Uncharacterized protein</fullName>
    </submittedName>
</protein>
<accession>A0ABD3WKX2</accession>
<keyword evidence="6" id="KW-0853">WD repeat</keyword>
<keyword evidence="5" id="KW-0963">Cytoplasm</keyword>
<evidence type="ECO:0000256" key="4">
    <source>
        <dbReference type="ARBA" id="ARBA00022475"/>
    </source>
</evidence>
<keyword evidence="11" id="KW-0206">Cytoskeleton</keyword>
<feature type="region of interest" description="Disordered" evidence="13">
    <location>
        <begin position="510"/>
        <end position="596"/>
    </location>
</feature>
<keyword evidence="15" id="KW-1185">Reference proteome</keyword>
<keyword evidence="12" id="KW-0966">Cell projection</keyword>
<feature type="compositionally biased region" description="Polar residues" evidence="13">
    <location>
        <begin position="528"/>
        <end position="542"/>
    </location>
</feature>
<dbReference type="InterPro" id="IPR015943">
    <property type="entry name" value="WD40/YVTN_repeat-like_dom_sf"/>
</dbReference>
<evidence type="ECO:0000256" key="6">
    <source>
        <dbReference type="ARBA" id="ARBA00022574"/>
    </source>
</evidence>
<dbReference type="InterPro" id="IPR024511">
    <property type="entry name" value="Frtz"/>
</dbReference>
<dbReference type="Proteomes" id="UP001634394">
    <property type="component" value="Unassembled WGS sequence"/>
</dbReference>
<feature type="compositionally biased region" description="Low complexity" evidence="13">
    <location>
        <begin position="562"/>
        <end position="575"/>
    </location>
</feature>
<proteinExistence type="inferred from homology"/>
<reference evidence="14 15" key="1">
    <citation type="submission" date="2024-11" db="EMBL/GenBank/DDBJ databases">
        <title>Chromosome-level genome assembly of the freshwater bivalve Anodonta woodiana.</title>
        <authorList>
            <person name="Chen X."/>
        </authorList>
    </citation>
    <scope>NUCLEOTIDE SEQUENCE [LARGE SCALE GENOMIC DNA]</scope>
    <source>
        <strain evidence="14">MN2024</strain>
        <tissue evidence="14">Gills</tissue>
    </source>
</reference>
<evidence type="ECO:0000256" key="1">
    <source>
        <dbReference type="ARBA" id="ARBA00004236"/>
    </source>
</evidence>
<sequence length="632" mass="72003">MVTCLTEVFIWSMKNNFNIPDDFIGCHIYHDKNDSGSTQPYHEERQKFAESRDILWTPRNKRPEKLRDTLKEVEKVVNIVQSIFSSLFQIILSNGCVMTFTMTGHSGDVDRSLVDKTFVGKLSGDTLSDAYLTDQFMVAVFPDKPKLDFVYFVKRPPLGEAIKRIEKLSVWEPKKLYTVEKALVSGGEMTAKACVYDIIHGKIKRTAVTNIPLKSHVCCQRWSPSEDKLLLGCADGTLVMYDEQKKTTLIVRSSMIPSVIGWHPTGTIFFVGCVKGDFQIFDMALTPLRVQVLTEEPNPQRLLKISKFFKVPPPLKEIHWCPFDPQSADWGGDYTDAMVIVYDRGPLAVLMLPLGIISRERFSCLELVKEYIRQKQVEEAVTLLSSMNWDLDGQSCYVCLSTIVNHLLRMPLNADREENLEDSLGTFYAPKRPLSESTILDFRDPISRLARRFFHHLLRYARFDKAFLLAVDIGAKDLFMDLHYMALDKGETALAEVARRKAEQIESDLSDSLDGFDDDIPPLGGLGYQQNGEMYSRTNSSKQQERIPLSRQHPWQQNLPPSSSVSHNSSSSGYESQHRSRQSHRSRSAEDDQDSGLHLRLSELDLESDLIQDYTAALQDDNGWNRHGCCKY</sequence>
<keyword evidence="8" id="KW-0970">Cilium biogenesis/degradation</keyword>
<evidence type="ECO:0000256" key="8">
    <source>
        <dbReference type="ARBA" id="ARBA00022794"/>
    </source>
</evidence>
<organism evidence="14 15">
    <name type="scientific">Sinanodonta woodiana</name>
    <name type="common">Chinese pond mussel</name>
    <name type="synonym">Anodonta woodiana</name>
    <dbReference type="NCBI Taxonomy" id="1069815"/>
    <lineage>
        <taxon>Eukaryota</taxon>
        <taxon>Metazoa</taxon>
        <taxon>Spiralia</taxon>
        <taxon>Lophotrochozoa</taxon>
        <taxon>Mollusca</taxon>
        <taxon>Bivalvia</taxon>
        <taxon>Autobranchia</taxon>
        <taxon>Heteroconchia</taxon>
        <taxon>Palaeoheterodonta</taxon>
        <taxon>Unionida</taxon>
        <taxon>Unionoidea</taxon>
        <taxon>Unionidae</taxon>
        <taxon>Unioninae</taxon>
        <taxon>Sinanodonta</taxon>
    </lineage>
</organism>
<dbReference type="EMBL" id="JBJQND010000006">
    <property type="protein sequence ID" value="KAL3874609.1"/>
    <property type="molecule type" value="Genomic_DNA"/>
</dbReference>
<dbReference type="GO" id="GO:0005930">
    <property type="term" value="C:axoneme"/>
    <property type="evidence" value="ECO:0007669"/>
    <property type="project" value="UniProtKB-SubCell"/>
</dbReference>
<keyword evidence="4" id="KW-1003">Cell membrane</keyword>
<evidence type="ECO:0000256" key="12">
    <source>
        <dbReference type="ARBA" id="ARBA00023273"/>
    </source>
</evidence>
<dbReference type="InterPro" id="IPR036322">
    <property type="entry name" value="WD40_repeat_dom_sf"/>
</dbReference>
<evidence type="ECO:0000256" key="5">
    <source>
        <dbReference type="ARBA" id="ARBA00022490"/>
    </source>
</evidence>
<feature type="compositionally biased region" description="Acidic residues" evidence="13">
    <location>
        <begin position="510"/>
        <end position="520"/>
    </location>
</feature>
<comment type="subcellular location">
    <subcellularLocation>
        <location evidence="1">Cell membrane</location>
    </subcellularLocation>
    <subcellularLocation>
        <location evidence="2">Cytoplasm</location>
        <location evidence="2">Cytoskeleton</location>
        <location evidence="2">Cilium axoneme</location>
    </subcellularLocation>
</comment>
<evidence type="ECO:0000256" key="13">
    <source>
        <dbReference type="SAM" id="MobiDB-lite"/>
    </source>
</evidence>
<dbReference type="SUPFAM" id="SSF50978">
    <property type="entry name" value="WD40 repeat-like"/>
    <property type="match status" value="1"/>
</dbReference>
<feature type="compositionally biased region" description="Basic and acidic residues" evidence="13">
    <location>
        <begin position="587"/>
        <end position="596"/>
    </location>
</feature>
<dbReference type="GO" id="GO:0005886">
    <property type="term" value="C:plasma membrane"/>
    <property type="evidence" value="ECO:0007669"/>
    <property type="project" value="UniProtKB-SubCell"/>
</dbReference>
<comment type="similarity">
    <text evidence="3">Belongs to the WD repeat fritz family.</text>
</comment>
<evidence type="ECO:0000256" key="9">
    <source>
        <dbReference type="ARBA" id="ARBA00023069"/>
    </source>
</evidence>
<evidence type="ECO:0000256" key="11">
    <source>
        <dbReference type="ARBA" id="ARBA00023212"/>
    </source>
</evidence>
<dbReference type="Pfam" id="PF11768">
    <property type="entry name" value="Frtz"/>
    <property type="match status" value="1"/>
</dbReference>
<evidence type="ECO:0000256" key="3">
    <source>
        <dbReference type="ARBA" id="ARBA00006059"/>
    </source>
</evidence>
<name>A0ABD3WKX2_SINWO</name>
<keyword evidence="7" id="KW-0677">Repeat</keyword>
<dbReference type="PANTHER" id="PTHR13667">
    <property type="entry name" value="HOMOLOC-13"/>
    <property type="match status" value="1"/>
</dbReference>
<evidence type="ECO:0000256" key="2">
    <source>
        <dbReference type="ARBA" id="ARBA00004430"/>
    </source>
</evidence>
<comment type="caution">
    <text evidence="14">The sequence shown here is derived from an EMBL/GenBank/DDBJ whole genome shotgun (WGS) entry which is preliminary data.</text>
</comment>
<evidence type="ECO:0000256" key="7">
    <source>
        <dbReference type="ARBA" id="ARBA00022737"/>
    </source>
</evidence>
<dbReference type="PANTHER" id="PTHR13667:SF5">
    <property type="entry name" value="WD REPEAT-CONTAINING AND PLANAR CELL POLARITY EFFECTOR PROTEIN FRITZ HOMOLOG"/>
    <property type="match status" value="1"/>
</dbReference>
<evidence type="ECO:0000313" key="15">
    <source>
        <dbReference type="Proteomes" id="UP001634394"/>
    </source>
</evidence>